<evidence type="ECO:0000256" key="4">
    <source>
        <dbReference type="ARBA" id="ARBA00023128"/>
    </source>
</evidence>
<accession>A0ABS8TLJ7</accession>
<organism evidence="11 12">
    <name type="scientific">Datura stramonium</name>
    <name type="common">Jimsonweed</name>
    <name type="synonym">Common thornapple</name>
    <dbReference type="NCBI Taxonomy" id="4076"/>
    <lineage>
        <taxon>Eukaryota</taxon>
        <taxon>Viridiplantae</taxon>
        <taxon>Streptophyta</taxon>
        <taxon>Embryophyta</taxon>
        <taxon>Tracheophyta</taxon>
        <taxon>Spermatophyta</taxon>
        <taxon>Magnoliopsida</taxon>
        <taxon>eudicotyledons</taxon>
        <taxon>Gunneridae</taxon>
        <taxon>Pentapetalae</taxon>
        <taxon>asterids</taxon>
        <taxon>lamiids</taxon>
        <taxon>Solanales</taxon>
        <taxon>Solanaceae</taxon>
        <taxon>Solanoideae</taxon>
        <taxon>Datureae</taxon>
        <taxon>Datura</taxon>
    </lineage>
</organism>
<dbReference type="InterPro" id="IPR007379">
    <property type="entry name" value="Tim44-like_dom"/>
</dbReference>
<comment type="caution">
    <text evidence="11">The sequence shown here is derived from an EMBL/GenBank/DDBJ whole genome shotgun (WGS) entry which is preliminary data.</text>
</comment>
<feature type="compositionally biased region" description="Basic and acidic residues" evidence="9">
    <location>
        <begin position="459"/>
        <end position="475"/>
    </location>
</feature>
<comment type="similarity">
    <text evidence="6">Belongs to the mitochondrion-specific ribosomal protein mL45 family.</text>
</comment>
<keyword evidence="4" id="KW-0496">Mitochondrion</keyword>
<protein>
    <recommendedName>
        <fullName evidence="7">Large ribosomal subunit protein mL45</fullName>
    </recommendedName>
    <alternativeName>
        <fullName evidence="8">39S ribosomal protein L45, mitochondrial</fullName>
    </alternativeName>
</protein>
<dbReference type="Proteomes" id="UP000823775">
    <property type="component" value="Unassembled WGS sequence"/>
</dbReference>
<evidence type="ECO:0000256" key="7">
    <source>
        <dbReference type="ARBA" id="ARBA00039448"/>
    </source>
</evidence>
<feature type="region of interest" description="Disordered" evidence="9">
    <location>
        <begin position="451"/>
        <end position="476"/>
    </location>
</feature>
<keyword evidence="5" id="KW-0687">Ribonucleoprotein</keyword>
<evidence type="ECO:0000313" key="11">
    <source>
        <dbReference type="EMBL" id="MCD7472415.1"/>
    </source>
</evidence>
<dbReference type="SUPFAM" id="SSF54427">
    <property type="entry name" value="NTF2-like"/>
    <property type="match status" value="1"/>
</dbReference>
<feature type="compositionally biased region" description="Basic and acidic residues" evidence="9">
    <location>
        <begin position="373"/>
        <end position="396"/>
    </location>
</feature>
<gene>
    <name evidence="11" type="ORF">HAX54_013649</name>
</gene>
<keyword evidence="3" id="KW-0689">Ribosomal protein</keyword>
<feature type="compositionally biased region" description="Polar residues" evidence="9">
    <location>
        <begin position="357"/>
        <end position="372"/>
    </location>
</feature>
<dbReference type="PANTHER" id="PTHR28554">
    <property type="entry name" value="39S RIBOSOMAL PROTEIN L45, MITOCHONDRIAL"/>
    <property type="match status" value="1"/>
</dbReference>
<dbReference type="EMBL" id="JACEIK010001827">
    <property type="protein sequence ID" value="MCD7472415.1"/>
    <property type="molecule type" value="Genomic_DNA"/>
</dbReference>
<reference evidence="11 12" key="1">
    <citation type="journal article" date="2021" name="BMC Genomics">
        <title>Datura genome reveals duplications of psychoactive alkaloid biosynthetic genes and high mutation rate following tissue culture.</title>
        <authorList>
            <person name="Rajewski A."/>
            <person name="Carter-House D."/>
            <person name="Stajich J."/>
            <person name="Litt A."/>
        </authorList>
    </citation>
    <scope>NUCLEOTIDE SEQUENCE [LARGE SCALE GENOMIC DNA]</scope>
    <source>
        <strain evidence="11">AR-01</strain>
    </source>
</reference>
<dbReference type="SMART" id="SM00978">
    <property type="entry name" value="Tim44"/>
    <property type="match status" value="1"/>
</dbReference>
<sequence>MALGRYQTLRNLRNIYQTVEIREFSTLLASSRSNSKSITNVPHITLRSISSCMHKDHGGIPWTSGDKTMLRSTTMQEPISYGYMRSVTTQAKAPAQARQMGAVKVSMLSPGIIYEPYAPREKIPFWKRYFTRNGWKRTKEDLTSELKSAYAIAKLRKAGYSKQKFYTEAVSIYKEINTQMANGGKATLRKLVTEHMYSALKNEIKQRESVWPTVYWELIEPIVKVRTLRARLIGVDRNDLSKVFIQLTLEFLSKQKFEAYDGKGAVVSGDRNKEVLVRDIWVFEKSLFHSGAYWRLLCICRWLLNFFKDTAAEIAGQIYMITSLDLSWCNGFLIINRLYEFVVQSLAAEAIKPVTLGDTSQSQSNPDNGNHSSNEHALHSEDSSSRVVPKLEDDSVLKNGESDVSQVTSEENEGDKIVEEEAPGPSMGTQNKAPKKMVSINDNVEEIYFSKKKKKKKSTEKVPSIKEQVKEEPKPLKSILKVGSNVNENWDEK</sequence>
<dbReference type="InterPro" id="IPR051975">
    <property type="entry name" value="mtLSU_mL45"/>
</dbReference>
<evidence type="ECO:0000256" key="2">
    <source>
        <dbReference type="ARBA" id="ARBA00022946"/>
    </source>
</evidence>
<proteinExistence type="inferred from homology"/>
<evidence type="ECO:0000259" key="10">
    <source>
        <dbReference type="SMART" id="SM00978"/>
    </source>
</evidence>
<keyword evidence="2" id="KW-0809">Transit peptide</keyword>
<name>A0ABS8TLJ7_DATST</name>
<dbReference type="Pfam" id="PF04280">
    <property type="entry name" value="Tim44"/>
    <property type="match status" value="1"/>
</dbReference>
<comment type="subcellular location">
    <subcellularLocation>
        <location evidence="1">Mitochondrion</location>
    </subcellularLocation>
</comment>
<feature type="region of interest" description="Disordered" evidence="9">
    <location>
        <begin position="357"/>
        <end position="438"/>
    </location>
</feature>
<dbReference type="InterPro" id="IPR032710">
    <property type="entry name" value="NTF2-like_dom_sf"/>
</dbReference>
<evidence type="ECO:0000256" key="5">
    <source>
        <dbReference type="ARBA" id="ARBA00023274"/>
    </source>
</evidence>
<evidence type="ECO:0000313" key="12">
    <source>
        <dbReference type="Proteomes" id="UP000823775"/>
    </source>
</evidence>
<dbReference type="PANTHER" id="PTHR28554:SF1">
    <property type="entry name" value="LARGE RIBOSOMAL SUBUNIT PROTEIN ML45"/>
    <property type="match status" value="1"/>
</dbReference>
<evidence type="ECO:0000256" key="6">
    <source>
        <dbReference type="ARBA" id="ARBA00038073"/>
    </source>
</evidence>
<dbReference type="Gene3D" id="3.10.450.240">
    <property type="match status" value="1"/>
</dbReference>
<feature type="domain" description="Tim44-like" evidence="10">
    <location>
        <begin position="146"/>
        <end position="301"/>
    </location>
</feature>
<evidence type="ECO:0000256" key="9">
    <source>
        <dbReference type="SAM" id="MobiDB-lite"/>
    </source>
</evidence>
<keyword evidence="12" id="KW-1185">Reference proteome</keyword>
<evidence type="ECO:0000256" key="8">
    <source>
        <dbReference type="ARBA" id="ARBA00043031"/>
    </source>
</evidence>
<evidence type="ECO:0000256" key="1">
    <source>
        <dbReference type="ARBA" id="ARBA00004173"/>
    </source>
</evidence>
<evidence type="ECO:0000256" key="3">
    <source>
        <dbReference type="ARBA" id="ARBA00022980"/>
    </source>
</evidence>